<reference evidence="4 5" key="1">
    <citation type="submission" date="2019-09" db="EMBL/GenBank/DDBJ databases">
        <title>In-depth cultivation of the pig gut microbiome towards novel bacterial diversity and tailored functional studies.</title>
        <authorList>
            <person name="Wylensek D."/>
            <person name="Hitch T.C.A."/>
            <person name="Clavel T."/>
        </authorList>
    </citation>
    <scope>NUCLEOTIDE SEQUENCE [LARGE SCALE GENOMIC DNA]</scope>
    <source>
        <strain evidence="4 5">PG-178-WT-4</strain>
    </source>
</reference>
<accession>A0A6L5XPL8</accession>
<organism evidence="4 5">
    <name type="scientific">Desulfovibrio porci</name>
    <dbReference type="NCBI Taxonomy" id="2605782"/>
    <lineage>
        <taxon>Bacteria</taxon>
        <taxon>Pseudomonadati</taxon>
        <taxon>Thermodesulfobacteriota</taxon>
        <taxon>Desulfovibrionia</taxon>
        <taxon>Desulfovibrionales</taxon>
        <taxon>Desulfovibrionaceae</taxon>
        <taxon>Desulfovibrio</taxon>
    </lineage>
</organism>
<dbReference type="InterPro" id="IPR003593">
    <property type="entry name" value="AAA+_ATPase"/>
</dbReference>
<dbReference type="AlphaFoldDB" id="A0A6L5XPL8"/>
<dbReference type="Gene3D" id="3.40.50.300">
    <property type="entry name" value="P-loop containing nucleotide triphosphate hydrolases"/>
    <property type="match status" value="1"/>
</dbReference>
<dbReference type="PANTHER" id="PTHR32071">
    <property type="entry name" value="TRANSCRIPTIONAL REGULATORY PROTEIN"/>
    <property type="match status" value="1"/>
</dbReference>
<dbReference type="PROSITE" id="PS50045">
    <property type="entry name" value="SIGMA54_INTERACT_4"/>
    <property type="match status" value="1"/>
</dbReference>
<keyword evidence="1" id="KW-0547">Nucleotide-binding</keyword>
<dbReference type="SUPFAM" id="SSF52540">
    <property type="entry name" value="P-loop containing nucleoside triphosphate hydrolases"/>
    <property type="match status" value="1"/>
</dbReference>
<dbReference type="EMBL" id="VUMH01000021">
    <property type="protein sequence ID" value="MSS29082.1"/>
    <property type="molecule type" value="Genomic_DNA"/>
</dbReference>
<dbReference type="Gene3D" id="1.10.8.60">
    <property type="match status" value="1"/>
</dbReference>
<dbReference type="SMART" id="SM00382">
    <property type="entry name" value="AAA"/>
    <property type="match status" value="1"/>
</dbReference>
<dbReference type="Proteomes" id="UP000477488">
    <property type="component" value="Unassembled WGS sequence"/>
</dbReference>
<proteinExistence type="predicted"/>
<comment type="caution">
    <text evidence="4">The sequence shown here is derived from an EMBL/GenBank/DDBJ whole genome shotgun (WGS) entry which is preliminary data.</text>
</comment>
<evidence type="ECO:0000313" key="4">
    <source>
        <dbReference type="EMBL" id="MSS29082.1"/>
    </source>
</evidence>
<protein>
    <submittedName>
        <fullName evidence="4">AAA domain-containing protein</fullName>
    </submittedName>
</protein>
<evidence type="ECO:0000256" key="1">
    <source>
        <dbReference type="ARBA" id="ARBA00022741"/>
    </source>
</evidence>
<dbReference type="PANTHER" id="PTHR32071:SF57">
    <property type="entry name" value="C4-DICARBOXYLATE TRANSPORT TRANSCRIPTIONAL REGULATORY PROTEIN DCTD"/>
    <property type="match status" value="1"/>
</dbReference>
<gene>
    <name evidence="4" type="ORF">FYJ44_13855</name>
</gene>
<feature type="domain" description="Sigma-54 factor interaction" evidence="3">
    <location>
        <begin position="723"/>
        <end position="944"/>
    </location>
</feature>
<dbReference type="GO" id="GO:0005524">
    <property type="term" value="F:ATP binding"/>
    <property type="evidence" value="ECO:0007669"/>
    <property type="project" value="UniProtKB-KW"/>
</dbReference>
<keyword evidence="5" id="KW-1185">Reference proteome</keyword>
<dbReference type="Pfam" id="PF00158">
    <property type="entry name" value="Sigma54_activat"/>
    <property type="match status" value="1"/>
</dbReference>
<name>A0A6L5XPL8_9BACT</name>
<dbReference type="Gene3D" id="1.10.10.60">
    <property type="entry name" value="Homeodomain-like"/>
    <property type="match status" value="1"/>
</dbReference>
<dbReference type="FunFam" id="3.40.50.300:FF:000006">
    <property type="entry name" value="DNA-binding transcriptional regulator NtrC"/>
    <property type="match status" value="1"/>
</dbReference>
<evidence type="ECO:0000313" key="5">
    <source>
        <dbReference type="Proteomes" id="UP000477488"/>
    </source>
</evidence>
<dbReference type="InterPro" id="IPR002078">
    <property type="entry name" value="Sigma_54_int"/>
</dbReference>
<evidence type="ECO:0000256" key="2">
    <source>
        <dbReference type="ARBA" id="ARBA00022840"/>
    </source>
</evidence>
<sequence>MKEFAMLLPVQAAHVLALYLAPRPLNAEELHWLTGECARPDDTAWNALERLHVAERLPGDAPRWRAGPSAGAFVRARLFADIWPPEHRACALRSLLRDGAGPRECVEILRDAWTRSRADAELAPLLEVLVAFLMRWCARRGADPAALDGDFLNLLFALQSFPLSSLSLLRKILRLTARAHRMARNSGNERFTAMLLLSRFYLHVFVGNNPSRLADRLESALNTARGFLGPEDDSLLPLFEGQLAYMRGELKKIIACFNRCSDDMAWCYRRFYDTLGVCALFSAGYLHQFHFALGSVEHFQRKAVLAGDELTAAMFRSNSCFLLLRKGDRKRMRAVLRGLEATPLYEEHAIVHSHVTRAHALLFFVEGDARGAHALLDAQTRRLLARGGKPVTFKDPLVLDMLYVFSCHGFPAVPCYDAASLVQSFLQGANRHLKATALRIRALQELEAGAPPREAVALLRQSFEICRSLGDPQSLALTVHALAQACERDGDAGEARLLSGMVREATGRDLRGVSYHEACRTCMEVRPAAFELFGAALPEENVADKSVAERCHAIFSGLAMPDTREEALHLFVRAAMDVFRQERGGLFHPGDGGEPRFAHIVNVSDLELRSLGMRPCLNWLAAAARESRRPVLWHERHGLVLRLAGTGAEAWLLWLDSVYAPQAFSEIPAEDLLQGARLLAAELRAILRLESFRKREITLQHDKLRDIFLREDRNDCLVLREGLQDLLAQVAGAAVTDVPILICGETGVGKEIMARHIHAASGRSGPFIPVHPAGMVENLFESEFFGHERGAFTGAIKQKIGLFEMADQGTLFIDEIGEMSPLVQTKLLRVLQERRFMRVGGTRELHSRFRLIAATNRDLWQEVRERRFRQDLFYRIAAFPLTMPPLRQRRQDILPLANAFIRHFARRYGKTVAPLREDQAGELLAYDWPGNIRELRSLVERAVILHRGGDLPLLFGLSGDPGFVGIRGKESGDADPVLPEGPFRPESLPTLEEAEARYLRRVMRLTGGRVRGEDGAAALLRMKIPTLYAKLRRHGIACGRG</sequence>
<dbReference type="PROSITE" id="PS00675">
    <property type="entry name" value="SIGMA54_INTERACT_1"/>
    <property type="match status" value="1"/>
</dbReference>
<dbReference type="InterPro" id="IPR025662">
    <property type="entry name" value="Sigma_54_int_dom_ATP-bd_1"/>
</dbReference>
<dbReference type="InterPro" id="IPR027417">
    <property type="entry name" value="P-loop_NTPase"/>
</dbReference>
<keyword evidence="2" id="KW-0067">ATP-binding</keyword>
<dbReference type="GO" id="GO:0006355">
    <property type="term" value="P:regulation of DNA-templated transcription"/>
    <property type="evidence" value="ECO:0007669"/>
    <property type="project" value="InterPro"/>
</dbReference>
<dbReference type="InterPro" id="IPR058031">
    <property type="entry name" value="AAA_lid_NorR"/>
</dbReference>
<dbReference type="CDD" id="cd00009">
    <property type="entry name" value="AAA"/>
    <property type="match status" value="1"/>
</dbReference>
<dbReference type="Pfam" id="PF25601">
    <property type="entry name" value="AAA_lid_14"/>
    <property type="match status" value="1"/>
</dbReference>
<evidence type="ECO:0000259" key="3">
    <source>
        <dbReference type="PROSITE" id="PS50045"/>
    </source>
</evidence>